<sequence length="149" mass="16644">MVKGLTSTIKLPLRLLMDQVSVIEGSLGSNIESLLCVPKIPGVQECGIALIVCLANKKGELRCEAFFFLSISKFGEEDEKLVREAFCCVFPILLRAAAYEEERRLREECRASINNVTYSSSAQIVNLDPFWGHKKIIVGHQSQRSLLDN</sequence>
<evidence type="ECO:0000313" key="1">
    <source>
        <dbReference type="EMBL" id="GIY51519.1"/>
    </source>
</evidence>
<dbReference type="Proteomes" id="UP001054945">
    <property type="component" value="Unassembled WGS sequence"/>
</dbReference>
<gene>
    <name evidence="1" type="ORF">CEXT_248621</name>
</gene>
<protein>
    <submittedName>
        <fullName evidence="1">Uncharacterized protein</fullName>
    </submittedName>
</protein>
<proteinExistence type="predicted"/>
<dbReference type="AlphaFoldDB" id="A0AAV4U1C8"/>
<comment type="caution">
    <text evidence="1">The sequence shown here is derived from an EMBL/GenBank/DDBJ whole genome shotgun (WGS) entry which is preliminary data.</text>
</comment>
<keyword evidence="2" id="KW-1185">Reference proteome</keyword>
<organism evidence="1 2">
    <name type="scientific">Caerostris extrusa</name>
    <name type="common">Bark spider</name>
    <name type="synonym">Caerostris bankana</name>
    <dbReference type="NCBI Taxonomy" id="172846"/>
    <lineage>
        <taxon>Eukaryota</taxon>
        <taxon>Metazoa</taxon>
        <taxon>Ecdysozoa</taxon>
        <taxon>Arthropoda</taxon>
        <taxon>Chelicerata</taxon>
        <taxon>Arachnida</taxon>
        <taxon>Araneae</taxon>
        <taxon>Araneomorphae</taxon>
        <taxon>Entelegynae</taxon>
        <taxon>Araneoidea</taxon>
        <taxon>Araneidae</taxon>
        <taxon>Caerostris</taxon>
    </lineage>
</organism>
<name>A0AAV4U1C8_CAEEX</name>
<accession>A0AAV4U1C8</accession>
<evidence type="ECO:0000313" key="2">
    <source>
        <dbReference type="Proteomes" id="UP001054945"/>
    </source>
</evidence>
<dbReference type="EMBL" id="BPLR01012123">
    <property type="protein sequence ID" value="GIY51519.1"/>
    <property type="molecule type" value="Genomic_DNA"/>
</dbReference>
<reference evidence="1 2" key="1">
    <citation type="submission" date="2021-06" db="EMBL/GenBank/DDBJ databases">
        <title>Caerostris extrusa draft genome.</title>
        <authorList>
            <person name="Kono N."/>
            <person name="Arakawa K."/>
        </authorList>
    </citation>
    <scope>NUCLEOTIDE SEQUENCE [LARGE SCALE GENOMIC DNA]</scope>
</reference>